<dbReference type="InterPro" id="IPR038729">
    <property type="entry name" value="Rad50/SbcC_AAA"/>
</dbReference>
<keyword evidence="1" id="KW-0175">Coiled coil</keyword>
<name>A0ABZ1DVH7_9HYPH</name>
<evidence type="ECO:0000313" key="3">
    <source>
        <dbReference type="EMBL" id="WRW39422.1"/>
    </source>
</evidence>
<dbReference type="Gene3D" id="3.40.50.300">
    <property type="entry name" value="P-loop containing nucleotide triphosphate hydrolases"/>
    <property type="match status" value="2"/>
</dbReference>
<evidence type="ECO:0000313" key="4">
    <source>
        <dbReference type="Proteomes" id="UP001322785"/>
    </source>
</evidence>
<dbReference type="Proteomes" id="UP001322785">
    <property type="component" value="Plasmid pRinCIP108029d"/>
</dbReference>
<geneLocation type="plasmid" evidence="3 4">
    <name>pRinCIP108029d</name>
</geneLocation>
<dbReference type="Pfam" id="PF13476">
    <property type="entry name" value="AAA_23"/>
    <property type="match status" value="1"/>
</dbReference>
<reference evidence="3 4" key="1">
    <citation type="submission" date="2023-12" db="EMBL/GenBank/DDBJ databases">
        <authorList>
            <person name="Menendez E."/>
            <person name="Kaur S."/>
            <person name="Flores-Felix J.D."/>
            <person name="diCenzo G.C."/>
            <person name="Peix A."/>
            <person name="Velazquez E."/>
        </authorList>
    </citation>
    <scope>NUCLEOTIDE SEQUENCE [LARGE SCALE GENOMIC DNA]</scope>
    <source>
        <strain evidence="3 4">CIP 108029</strain>
        <plasmid evidence="3 4">pRinCIP108029d</plasmid>
    </source>
</reference>
<organism evidence="3 4">
    <name type="scientific">Rhizobium indigoferae</name>
    <dbReference type="NCBI Taxonomy" id="158891"/>
    <lineage>
        <taxon>Bacteria</taxon>
        <taxon>Pseudomonadati</taxon>
        <taxon>Pseudomonadota</taxon>
        <taxon>Alphaproteobacteria</taxon>
        <taxon>Hyphomicrobiales</taxon>
        <taxon>Rhizobiaceae</taxon>
        <taxon>Rhizobium/Agrobacterium group</taxon>
        <taxon>Rhizobium</taxon>
    </lineage>
</organism>
<proteinExistence type="predicted"/>
<dbReference type="EMBL" id="CP140637">
    <property type="protein sequence ID" value="WRW39422.1"/>
    <property type="molecule type" value="Genomic_DNA"/>
</dbReference>
<feature type="domain" description="Rad50/SbcC-type AAA" evidence="2">
    <location>
        <begin position="5"/>
        <end position="295"/>
    </location>
</feature>
<keyword evidence="4" id="KW-1185">Reference proteome</keyword>
<dbReference type="InterPro" id="IPR027417">
    <property type="entry name" value="P-loop_NTPase"/>
</dbReference>
<protein>
    <submittedName>
        <fullName evidence="3">AAA family ATPase</fullName>
    </submittedName>
</protein>
<evidence type="ECO:0000259" key="2">
    <source>
        <dbReference type="Pfam" id="PF13476"/>
    </source>
</evidence>
<evidence type="ECO:0000256" key="1">
    <source>
        <dbReference type="SAM" id="Coils"/>
    </source>
</evidence>
<dbReference type="SUPFAM" id="SSF52540">
    <property type="entry name" value="P-loop containing nucleoside triphosphate hydrolases"/>
    <property type="match status" value="1"/>
</dbReference>
<dbReference type="PANTHER" id="PTHR32182">
    <property type="entry name" value="DNA REPLICATION AND REPAIR PROTEIN RECF"/>
    <property type="match status" value="1"/>
</dbReference>
<dbReference type="PANTHER" id="PTHR32182:SF22">
    <property type="entry name" value="ATP-DEPENDENT ENDONUCLEASE, OLD FAMILY-RELATED"/>
    <property type="match status" value="1"/>
</dbReference>
<gene>
    <name evidence="3" type="ORF">U5G49_006498</name>
</gene>
<feature type="coiled-coil region" evidence="1">
    <location>
        <begin position="242"/>
        <end position="301"/>
    </location>
</feature>
<keyword evidence="3" id="KW-0614">Plasmid</keyword>
<feature type="coiled-coil region" evidence="1">
    <location>
        <begin position="134"/>
        <end position="168"/>
    </location>
</feature>
<dbReference type="RefSeq" id="WP_246289162.1">
    <property type="nucleotide sequence ID" value="NZ_BSOQ01000008.1"/>
</dbReference>
<accession>A0ABZ1DVH7</accession>
<sequence length="601" mass="65125">MDGLDVHLVPGLNVIIGARGTGKTSLIELIRFCLDIPSFTPDAAKKSRDHALSVLGSGQVTVTLSDGERRTTVSRTGNDAAGRASGIYIKPIVFSQTEIETIGLQSSGRLQLLDGFTGDQRQRAADETEAASLVRSLTSEVESSHREIEELERQIAGLSIVNEQLAQLAPQEEQLETLSSEANEKKAALDLIAAGITAKAVGSSASERLSQSISRWRTLLQSAVISQPPSEPWPDSAGADRLNTVRERVALARKLLDQALAELDLAQSEASEILETTGAEKVEVEEQARQLRRELETLQAGAGAVVRQGQQLREKKAQLESLVILLADRQRSSQAISKKRGEALDRLDKIRQQRFEERTKAAARLNKVLGPRIRIGVTRSGQYEAFAAAISDALRGSGIRYNELAPVLAQAISPRELLEAADASDYDFITEATGISKDRSARLISQLREVDLGALATVVVEDYVEFQLLDGTDYKDIAELSTGQRCTVVLPLVLQHTERLLIVDQPEDHIDNAFIADTLIKSLLARDANGQIIFSTHNANIPVLGDANRVTQMGSDGKRGFALASSSLIDPTVVAAISTVMEGGAAAFEKRATFYSEHGRR</sequence>